<dbReference type="OrthoDB" id="10641744at2759"/>
<gene>
    <name evidence="3" type="ORF">FA14DRAFT_160628</name>
</gene>
<accession>A0A316VCZ3</accession>
<reference evidence="3 4" key="1">
    <citation type="journal article" date="2018" name="Mol. Biol. Evol.">
        <title>Broad Genomic Sampling Reveals a Smut Pathogenic Ancestry of the Fungal Clade Ustilaginomycotina.</title>
        <authorList>
            <person name="Kijpornyongpan T."/>
            <person name="Mondo S.J."/>
            <person name="Barry K."/>
            <person name="Sandor L."/>
            <person name="Lee J."/>
            <person name="Lipzen A."/>
            <person name="Pangilinan J."/>
            <person name="LaButti K."/>
            <person name="Hainaut M."/>
            <person name="Henrissat B."/>
            <person name="Grigoriev I.V."/>
            <person name="Spatafora J.W."/>
            <person name="Aime M.C."/>
        </authorList>
    </citation>
    <scope>NUCLEOTIDE SEQUENCE [LARGE SCALE GENOMIC DNA]</scope>
    <source>
        <strain evidence="3 4">MCA 3882</strain>
    </source>
</reference>
<dbReference type="Proteomes" id="UP000245771">
    <property type="component" value="Unassembled WGS sequence"/>
</dbReference>
<protein>
    <submittedName>
        <fullName evidence="3">Uncharacterized protein</fullName>
    </submittedName>
</protein>
<feature type="compositionally biased region" description="Polar residues" evidence="1">
    <location>
        <begin position="180"/>
        <end position="201"/>
    </location>
</feature>
<feature type="region of interest" description="Disordered" evidence="1">
    <location>
        <begin position="29"/>
        <end position="51"/>
    </location>
</feature>
<keyword evidence="2" id="KW-0732">Signal</keyword>
<dbReference type="EMBL" id="KZ819603">
    <property type="protein sequence ID" value="PWN35509.1"/>
    <property type="molecule type" value="Genomic_DNA"/>
</dbReference>
<dbReference type="RefSeq" id="XP_025355811.1">
    <property type="nucleotide sequence ID" value="XM_025498760.1"/>
</dbReference>
<proteinExistence type="predicted"/>
<dbReference type="PROSITE" id="PS51257">
    <property type="entry name" value="PROKAR_LIPOPROTEIN"/>
    <property type="match status" value="1"/>
</dbReference>
<organism evidence="3 4">
    <name type="scientific">Meira miltonrushii</name>
    <dbReference type="NCBI Taxonomy" id="1280837"/>
    <lineage>
        <taxon>Eukaryota</taxon>
        <taxon>Fungi</taxon>
        <taxon>Dikarya</taxon>
        <taxon>Basidiomycota</taxon>
        <taxon>Ustilaginomycotina</taxon>
        <taxon>Exobasidiomycetes</taxon>
        <taxon>Exobasidiales</taxon>
        <taxon>Brachybasidiaceae</taxon>
        <taxon>Meira</taxon>
    </lineage>
</organism>
<feature type="signal peptide" evidence="2">
    <location>
        <begin position="1"/>
        <end position="18"/>
    </location>
</feature>
<keyword evidence="4" id="KW-1185">Reference proteome</keyword>
<feature type="region of interest" description="Disordered" evidence="1">
    <location>
        <begin position="115"/>
        <end position="211"/>
    </location>
</feature>
<dbReference type="GeneID" id="37020541"/>
<feature type="chain" id="PRO_5016285345" evidence="2">
    <location>
        <begin position="19"/>
        <end position="211"/>
    </location>
</feature>
<evidence type="ECO:0000256" key="2">
    <source>
        <dbReference type="SAM" id="SignalP"/>
    </source>
</evidence>
<dbReference type="InParanoid" id="A0A316VCZ3"/>
<dbReference type="AlphaFoldDB" id="A0A316VCZ3"/>
<sequence>MKIPIYVTMLVLTSCLSASMINAMWRGHSSDEEDSPLLPSREHASGKAPAVSTAIGTAEYHEGKLAHHEKKVAFHQAMSKNLAYTKHDRLSKHHGVESFHSKDMMAAHHDFSEGIKEGRFLPGPKTQKKKKPSNLPNPPKSREEAEKLIDQSHLKHLNKGKFKHLPLDNAEEKHGRLNKKLNNQRAGSSTREQEDQSSSASVAHLAITNFR</sequence>
<evidence type="ECO:0000313" key="3">
    <source>
        <dbReference type="EMBL" id="PWN35509.1"/>
    </source>
</evidence>
<name>A0A316VCZ3_9BASI</name>
<evidence type="ECO:0000313" key="4">
    <source>
        <dbReference type="Proteomes" id="UP000245771"/>
    </source>
</evidence>
<evidence type="ECO:0000256" key="1">
    <source>
        <dbReference type="SAM" id="MobiDB-lite"/>
    </source>
</evidence>
<feature type="compositionally biased region" description="Basic and acidic residues" evidence="1">
    <location>
        <begin position="140"/>
        <end position="153"/>
    </location>
</feature>
<feature type="compositionally biased region" description="Basic residues" evidence="1">
    <location>
        <begin position="154"/>
        <end position="164"/>
    </location>
</feature>